<evidence type="ECO:0000256" key="9">
    <source>
        <dbReference type="PROSITE-ProRule" id="PRU00282"/>
    </source>
</evidence>
<evidence type="ECO:0000256" key="10">
    <source>
        <dbReference type="RuleBase" id="RU000488"/>
    </source>
</evidence>
<dbReference type="InterPro" id="IPR023395">
    <property type="entry name" value="MCP_dom_sf"/>
</dbReference>
<reference evidence="11 12" key="1">
    <citation type="submission" date="2024-05" db="EMBL/GenBank/DDBJ databases">
        <authorList>
            <person name="Wallberg A."/>
        </authorList>
    </citation>
    <scope>NUCLEOTIDE SEQUENCE [LARGE SCALE GENOMIC DNA]</scope>
</reference>
<dbReference type="GO" id="GO:0031966">
    <property type="term" value="C:mitochondrial membrane"/>
    <property type="evidence" value="ECO:0007669"/>
    <property type="project" value="UniProtKB-SubCell"/>
</dbReference>
<evidence type="ECO:0000256" key="6">
    <source>
        <dbReference type="ARBA" id="ARBA00022989"/>
    </source>
</evidence>
<evidence type="ECO:0000256" key="2">
    <source>
        <dbReference type="ARBA" id="ARBA00006375"/>
    </source>
</evidence>
<evidence type="ECO:0008006" key="13">
    <source>
        <dbReference type="Google" id="ProtNLM"/>
    </source>
</evidence>
<dbReference type="EMBL" id="CAXKWB010001569">
    <property type="protein sequence ID" value="CAL4064852.1"/>
    <property type="molecule type" value="Genomic_DNA"/>
</dbReference>
<dbReference type="GO" id="GO:0000064">
    <property type="term" value="F:L-ornithine transmembrane transporter activity"/>
    <property type="evidence" value="ECO:0007669"/>
    <property type="project" value="TreeGrafter"/>
</dbReference>
<keyword evidence="8 9" id="KW-0472">Membrane</keyword>
<feature type="repeat" description="Solcar" evidence="9">
    <location>
        <begin position="188"/>
        <end position="281"/>
    </location>
</feature>
<organism evidence="11 12">
    <name type="scientific">Meganyctiphanes norvegica</name>
    <name type="common">Northern krill</name>
    <name type="synonym">Thysanopoda norvegica</name>
    <dbReference type="NCBI Taxonomy" id="48144"/>
    <lineage>
        <taxon>Eukaryota</taxon>
        <taxon>Metazoa</taxon>
        <taxon>Ecdysozoa</taxon>
        <taxon>Arthropoda</taxon>
        <taxon>Crustacea</taxon>
        <taxon>Multicrustacea</taxon>
        <taxon>Malacostraca</taxon>
        <taxon>Eumalacostraca</taxon>
        <taxon>Eucarida</taxon>
        <taxon>Euphausiacea</taxon>
        <taxon>Euphausiidae</taxon>
        <taxon>Meganyctiphanes</taxon>
    </lineage>
</organism>
<feature type="repeat" description="Solcar" evidence="9">
    <location>
        <begin position="292"/>
        <end position="375"/>
    </location>
</feature>
<proteinExistence type="inferred from homology"/>
<dbReference type="Pfam" id="PF00153">
    <property type="entry name" value="Mito_carr"/>
    <property type="match status" value="3"/>
</dbReference>
<dbReference type="PANTHER" id="PTHR45624">
    <property type="entry name" value="MITOCHONDRIAL BASIC AMINO ACIDS TRANSPORTER-RELATED"/>
    <property type="match status" value="1"/>
</dbReference>
<keyword evidence="5" id="KW-0677">Repeat</keyword>
<dbReference type="InterPro" id="IPR018108">
    <property type="entry name" value="MCP_transmembrane"/>
</dbReference>
<dbReference type="SUPFAM" id="SSF103506">
    <property type="entry name" value="Mitochondrial carrier"/>
    <property type="match status" value="1"/>
</dbReference>
<dbReference type="AlphaFoldDB" id="A0AAV2PSY6"/>
<dbReference type="Proteomes" id="UP001497623">
    <property type="component" value="Unassembled WGS sequence"/>
</dbReference>
<comment type="caution">
    <text evidence="11">The sequence shown here is derived from an EMBL/GenBank/DDBJ whole genome shotgun (WGS) entry which is preliminary data.</text>
</comment>
<evidence type="ECO:0000256" key="1">
    <source>
        <dbReference type="ARBA" id="ARBA00004225"/>
    </source>
</evidence>
<accession>A0AAV2PSY6</accession>
<dbReference type="Gene3D" id="1.50.40.10">
    <property type="entry name" value="Mitochondrial carrier domain"/>
    <property type="match status" value="1"/>
</dbReference>
<sequence length="381" mass="41557">RTCQWSCYKTFLLEDTELRKKERKKTPLCVNISCKRCPRTAGVQHSLRSGVGTLRHAVRSGVLDRVAAVRLPARNMTSDTNGMSSKQHYKDAVIDFTGGSMGAIASVYTGQPLDTIKVKMQAFPDQYRNMFDCFSKTLNRDGVLRGLYAGTAPALAANIAENSVLFAAYGVCQKAVALAVGAKSVQDLSVLSNATAGFFAAFFSSLTLCPTELIKCQLQAMREVAISQNREPERIGPWKLTRRILATDGLPGLFRGLTATFAREMPGYFFFFGGYEASRSLLTPPGKSKDDIGPMRTMLCGGIAGVILWVAIFPTDVVKSRIQIAGSTEPFIAVLKNIYRNEGILALYNGLSPTVVRSFPATAALFLTYESTKSLLHNAMD</sequence>
<dbReference type="GO" id="GO:1990575">
    <property type="term" value="P:mitochondrial L-ornithine transmembrane transport"/>
    <property type="evidence" value="ECO:0007669"/>
    <property type="project" value="TreeGrafter"/>
</dbReference>
<keyword evidence="4 9" id="KW-0812">Transmembrane</keyword>
<evidence type="ECO:0000313" key="11">
    <source>
        <dbReference type="EMBL" id="CAL4064852.1"/>
    </source>
</evidence>
<dbReference type="PROSITE" id="PS50920">
    <property type="entry name" value="SOLCAR"/>
    <property type="match status" value="3"/>
</dbReference>
<dbReference type="InterPro" id="IPR050567">
    <property type="entry name" value="Mitochondrial_Carrier"/>
</dbReference>
<feature type="non-terminal residue" evidence="11">
    <location>
        <position position="1"/>
    </location>
</feature>
<evidence type="ECO:0000313" key="12">
    <source>
        <dbReference type="Proteomes" id="UP001497623"/>
    </source>
</evidence>
<evidence type="ECO:0000256" key="5">
    <source>
        <dbReference type="ARBA" id="ARBA00022737"/>
    </source>
</evidence>
<keyword evidence="7" id="KW-0496">Mitochondrion</keyword>
<keyword evidence="12" id="KW-1185">Reference proteome</keyword>
<comment type="subcellular location">
    <subcellularLocation>
        <location evidence="1">Mitochondrion membrane</location>
        <topology evidence="1">Multi-pass membrane protein</topology>
    </subcellularLocation>
</comment>
<comment type="similarity">
    <text evidence="2 10">Belongs to the mitochondrial carrier (TC 2.A.29) family.</text>
</comment>
<protein>
    <recommendedName>
        <fullName evidence="13">Mitochondrial ornithine transporter 1</fullName>
    </recommendedName>
</protein>
<keyword evidence="6" id="KW-1133">Transmembrane helix</keyword>
<keyword evidence="3 10" id="KW-0813">Transport</keyword>
<evidence type="ECO:0000256" key="4">
    <source>
        <dbReference type="ARBA" id="ARBA00022692"/>
    </source>
</evidence>
<evidence type="ECO:0000256" key="8">
    <source>
        <dbReference type="ARBA" id="ARBA00023136"/>
    </source>
</evidence>
<name>A0AAV2PSY6_MEGNR</name>
<evidence type="ECO:0000256" key="7">
    <source>
        <dbReference type="ARBA" id="ARBA00023128"/>
    </source>
</evidence>
<evidence type="ECO:0000256" key="3">
    <source>
        <dbReference type="ARBA" id="ARBA00022448"/>
    </source>
</evidence>
<feature type="repeat" description="Solcar" evidence="9">
    <location>
        <begin position="90"/>
        <end position="175"/>
    </location>
</feature>
<gene>
    <name evidence="11" type="ORF">MNOR_LOCUS4310</name>
</gene>
<dbReference type="PANTHER" id="PTHR45624:SF12">
    <property type="entry name" value="MITOCHONDRIAL ORNITHINE TRANSPORTER 1"/>
    <property type="match status" value="1"/>
</dbReference>
<dbReference type="FunFam" id="1.50.40.10:FF:000146">
    <property type="entry name" value="Uncharacterized protein, isoform B"/>
    <property type="match status" value="1"/>
</dbReference>